<dbReference type="SUPFAM" id="SSF47616">
    <property type="entry name" value="GST C-terminal domain-like"/>
    <property type="match status" value="1"/>
</dbReference>
<dbReference type="InterPro" id="IPR004045">
    <property type="entry name" value="Glutathione_S-Trfase_N"/>
</dbReference>
<reference evidence="2" key="1">
    <citation type="submission" date="2024-05" db="EMBL/GenBank/DDBJ databases">
        <authorList>
            <person name="Yang L."/>
            <person name="Pan L."/>
        </authorList>
    </citation>
    <scope>NUCLEOTIDE SEQUENCE</scope>
    <source>
        <strain evidence="2">FCG-7</strain>
    </source>
</reference>
<dbReference type="Gene3D" id="3.40.30.10">
    <property type="entry name" value="Glutaredoxin"/>
    <property type="match status" value="1"/>
</dbReference>
<sequence>MKDKNQLILYSFRRCPYAMRARLALSLCNIEVQLREVVLRDKPAELLHISPKGTVPVLLLGNGQIIEQSLDIMLWAVGHKAADSRLTLALDAQLQLIALHDQIFKPLLDRYKYPERHLELSAQQHQYNAMYWLESHISNRLEGHTHLFGDHLSLADLAIVPFVRQCAAVDSAAFVRSTSAALQDWLARLTSSALFESVMSKYPQWRAGDPPIWFGGASTPSA</sequence>
<dbReference type="Gene3D" id="1.20.1050.10">
    <property type="match status" value="1"/>
</dbReference>
<dbReference type="PANTHER" id="PTHR43968:SF6">
    <property type="entry name" value="GLUTATHIONE S-TRANSFERASE OMEGA"/>
    <property type="match status" value="1"/>
</dbReference>
<dbReference type="KEGG" id="cmav:ABHF33_03190"/>
<protein>
    <submittedName>
        <fullName evidence="2">Glutathione S-transferase N-terminal domain-containing protein</fullName>
    </submittedName>
</protein>
<name>A0AAU7FAW7_9NEIS</name>
<dbReference type="SUPFAM" id="SSF52833">
    <property type="entry name" value="Thioredoxin-like"/>
    <property type="match status" value="1"/>
</dbReference>
<dbReference type="AlphaFoldDB" id="A0AAU7FAW7"/>
<dbReference type="PANTHER" id="PTHR43968">
    <property type="match status" value="1"/>
</dbReference>
<dbReference type="Pfam" id="PF13410">
    <property type="entry name" value="GST_C_2"/>
    <property type="match status" value="1"/>
</dbReference>
<dbReference type="RefSeq" id="WP_348945613.1">
    <property type="nucleotide sequence ID" value="NZ_CP157355.1"/>
</dbReference>
<dbReference type="InterPro" id="IPR050983">
    <property type="entry name" value="GST_Omega/HSP26"/>
</dbReference>
<gene>
    <name evidence="2" type="ORF">ABHF33_03190</name>
</gene>
<dbReference type="InterPro" id="IPR036249">
    <property type="entry name" value="Thioredoxin-like_sf"/>
</dbReference>
<dbReference type="EMBL" id="CP157355">
    <property type="protein sequence ID" value="XBM01311.1"/>
    <property type="molecule type" value="Genomic_DNA"/>
</dbReference>
<evidence type="ECO:0000313" key="2">
    <source>
        <dbReference type="EMBL" id="XBM01311.1"/>
    </source>
</evidence>
<proteinExistence type="predicted"/>
<dbReference type="PROSITE" id="PS51354">
    <property type="entry name" value="GLUTAREDOXIN_2"/>
    <property type="match status" value="1"/>
</dbReference>
<dbReference type="InterPro" id="IPR036282">
    <property type="entry name" value="Glutathione-S-Trfase_C_sf"/>
</dbReference>
<dbReference type="PROSITE" id="PS50404">
    <property type="entry name" value="GST_NTER"/>
    <property type="match status" value="1"/>
</dbReference>
<evidence type="ECO:0000259" key="1">
    <source>
        <dbReference type="PROSITE" id="PS50404"/>
    </source>
</evidence>
<dbReference type="Pfam" id="PF13417">
    <property type="entry name" value="GST_N_3"/>
    <property type="match status" value="1"/>
</dbReference>
<feature type="domain" description="GST N-terminal" evidence="1">
    <location>
        <begin position="5"/>
        <end position="84"/>
    </location>
</feature>
<accession>A0AAU7FAW7</accession>
<dbReference type="GO" id="GO:0005737">
    <property type="term" value="C:cytoplasm"/>
    <property type="evidence" value="ECO:0007669"/>
    <property type="project" value="TreeGrafter"/>
</dbReference>
<dbReference type="CDD" id="cd03060">
    <property type="entry name" value="GST_N_Omega_like"/>
    <property type="match status" value="1"/>
</dbReference>
<organism evidence="2">
    <name type="scientific">Chitinibacter mangrovi</name>
    <dbReference type="NCBI Taxonomy" id="3153927"/>
    <lineage>
        <taxon>Bacteria</taxon>
        <taxon>Pseudomonadati</taxon>
        <taxon>Pseudomonadota</taxon>
        <taxon>Betaproteobacteria</taxon>
        <taxon>Neisseriales</taxon>
        <taxon>Chitinibacteraceae</taxon>
        <taxon>Chitinibacter</taxon>
    </lineage>
</organism>